<reference evidence="2" key="1">
    <citation type="submission" date="2023-03" db="EMBL/GenBank/DDBJ databases">
        <title>Chromosome-scale reference genome and RAD-based genetic map of yellow starthistle (Centaurea solstitialis) reveal putative structural variation and QTLs associated with invader traits.</title>
        <authorList>
            <person name="Reatini B."/>
            <person name="Cang F.A."/>
            <person name="Jiang Q."/>
            <person name="Mckibben M.T.W."/>
            <person name="Barker M.S."/>
            <person name="Rieseberg L.H."/>
            <person name="Dlugosch K.M."/>
        </authorList>
    </citation>
    <scope>NUCLEOTIDE SEQUENCE</scope>
    <source>
        <strain evidence="2">CAN-66</strain>
        <tissue evidence="2">Leaf</tissue>
    </source>
</reference>
<accession>A0AA38SL46</accession>
<gene>
    <name evidence="2" type="ORF">OSB04_024115</name>
</gene>
<dbReference type="EMBL" id="JARYMX010000006">
    <property type="protein sequence ID" value="KAJ9544408.1"/>
    <property type="molecule type" value="Genomic_DNA"/>
</dbReference>
<sequence>MKNAEENYCRRLKIIQVIINKTSVRHARRSDFPKSSSPSIPATRTTPEFPEHFESKAITNLSEEDKVLVDLGYKCKRLLIMAIPHEIFKNVDHCYLSKDILAELERQIEGF</sequence>
<evidence type="ECO:0000256" key="1">
    <source>
        <dbReference type="SAM" id="MobiDB-lite"/>
    </source>
</evidence>
<organism evidence="2 3">
    <name type="scientific">Centaurea solstitialis</name>
    <name type="common">yellow star-thistle</name>
    <dbReference type="NCBI Taxonomy" id="347529"/>
    <lineage>
        <taxon>Eukaryota</taxon>
        <taxon>Viridiplantae</taxon>
        <taxon>Streptophyta</taxon>
        <taxon>Embryophyta</taxon>
        <taxon>Tracheophyta</taxon>
        <taxon>Spermatophyta</taxon>
        <taxon>Magnoliopsida</taxon>
        <taxon>eudicotyledons</taxon>
        <taxon>Gunneridae</taxon>
        <taxon>Pentapetalae</taxon>
        <taxon>asterids</taxon>
        <taxon>campanulids</taxon>
        <taxon>Asterales</taxon>
        <taxon>Asteraceae</taxon>
        <taxon>Carduoideae</taxon>
        <taxon>Cardueae</taxon>
        <taxon>Centaureinae</taxon>
        <taxon>Centaurea</taxon>
    </lineage>
</organism>
<feature type="compositionally biased region" description="Polar residues" evidence="1">
    <location>
        <begin position="33"/>
        <end position="46"/>
    </location>
</feature>
<feature type="region of interest" description="Disordered" evidence="1">
    <location>
        <begin position="27"/>
        <end position="48"/>
    </location>
</feature>
<dbReference type="AlphaFoldDB" id="A0AA38SL46"/>
<evidence type="ECO:0000313" key="3">
    <source>
        <dbReference type="Proteomes" id="UP001172457"/>
    </source>
</evidence>
<protein>
    <submittedName>
        <fullName evidence="2">Uncharacterized protein</fullName>
    </submittedName>
</protein>
<name>A0AA38SL46_9ASTR</name>
<keyword evidence="3" id="KW-1185">Reference proteome</keyword>
<evidence type="ECO:0000313" key="2">
    <source>
        <dbReference type="EMBL" id="KAJ9544408.1"/>
    </source>
</evidence>
<comment type="caution">
    <text evidence="2">The sequence shown here is derived from an EMBL/GenBank/DDBJ whole genome shotgun (WGS) entry which is preliminary data.</text>
</comment>
<dbReference type="Proteomes" id="UP001172457">
    <property type="component" value="Chromosome 6"/>
</dbReference>
<proteinExistence type="predicted"/>